<dbReference type="VEuPathDB" id="FungiDB:MELLADRAFT_94914"/>
<sequence>MGEIEVPTGQGVYMTGNFEIEEKIGQETKWDRDARTYVTNISCSGANRLKKLIYEIRATGYSSSEYILEERTVYFLRGSFFPSNTLFTTKDVIHFEATHRAPVISADDMKESLMDTVGVSGCGIIIGLDIITEECMDYLEENPKITDLTTTVVTIQHGDYHPVDKAKAFRMEYRLRPFLHLAGIRKILKTRREVNVHGFIQDFNPNTECWIVVVNKISFTTGSQNANNSYKGRRAPPKAPKGAFSKPTKYVAPVEENEDVAESEDEEKPELNETGTNMSSGSSYNNMKPPKYSPSQQAKFTTNPSLSAYIPTRGLQSGFKSPFPDHYSGTNSSLPFPPADYDPSSYLPASTMDDTSPPKKKARAAPKKRATRGKMLDLTQGKSSIAIGVVIR</sequence>
<accession>F4S8E3</accession>
<protein>
    <submittedName>
        <fullName evidence="2">Uncharacterized protein</fullName>
    </submittedName>
</protein>
<dbReference type="KEGG" id="mlr:MELLADRAFT_94914"/>
<dbReference type="RefSeq" id="XP_007417637.1">
    <property type="nucleotide sequence ID" value="XM_007417575.1"/>
</dbReference>
<feature type="compositionally biased region" description="Acidic residues" evidence="1">
    <location>
        <begin position="255"/>
        <end position="268"/>
    </location>
</feature>
<reference evidence="3" key="1">
    <citation type="journal article" date="2011" name="Proc. Natl. Acad. Sci. U.S.A.">
        <title>Obligate biotrophy features unraveled by the genomic analysis of rust fungi.</title>
        <authorList>
            <person name="Duplessis S."/>
            <person name="Cuomo C.A."/>
            <person name="Lin Y.-C."/>
            <person name="Aerts A."/>
            <person name="Tisserant E."/>
            <person name="Veneault-Fourrey C."/>
            <person name="Joly D.L."/>
            <person name="Hacquard S."/>
            <person name="Amselem J."/>
            <person name="Cantarel B.L."/>
            <person name="Chiu R."/>
            <person name="Coutinho P.M."/>
            <person name="Feau N."/>
            <person name="Field M."/>
            <person name="Frey P."/>
            <person name="Gelhaye E."/>
            <person name="Goldberg J."/>
            <person name="Grabherr M.G."/>
            <person name="Kodira C.D."/>
            <person name="Kohler A."/>
            <person name="Kuees U."/>
            <person name="Lindquist E.A."/>
            <person name="Lucas S.M."/>
            <person name="Mago R."/>
            <person name="Mauceli E."/>
            <person name="Morin E."/>
            <person name="Murat C."/>
            <person name="Pangilinan J.L."/>
            <person name="Park R."/>
            <person name="Pearson M."/>
            <person name="Quesneville H."/>
            <person name="Rouhier N."/>
            <person name="Sakthikumar S."/>
            <person name="Salamov A.A."/>
            <person name="Schmutz J."/>
            <person name="Selles B."/>
            <person name="Shapiro H."/>
            <person name="Tanguay P."/>
            <person name="Tuskan G.A."/>
            <person name="Henrissat B."/>
            <person name="Van de Peer Y."/>
            <person name="Rouze P."/>
            <person name="Ellis J.G."/>
            <person name="Dodds P.N."/>
            <person name="Schein J.E."/>
            <person name="Zhong S."/>
            <person name="Hamelin R.C."/>
            <person name="Grigoriev I.V."/>
            <person name="Szabo L.J."/>
            <person name="Martin F."/>
        </authorList>
    </citation>
    <scope>NUCLEOTIDE SEQUENCE [LARGE SCALE GENOMIC DNA]</scope>
    <source>
        <strain evidence="3">98AG31 / pathotype 3-4-7</strain>
    </source>
</reference>
<evidence type="ECO:0000313" key="3">
    <source>
        <dbReference type="Proteomes" id="UP000001072"/>
    </source>
</evidence>
<organism evidence="3">
    <name type="scientific">Melampsora larici-populina (strain 98AG31 / pathotype 3-4-7)</name>
    <name type="common">Poplar leaf rust fungus</name>
    <dbReference type="NCBI Taxonomy" id="747676"/>
    <lineage>
        <taxon>Eukaryota</taxon>
        <taxon>Fungi</taxon>
        <taxon>Dikarya</taxon>
        <taxon>Basidiomycota</taxon>
        <taxon>Pucciniomycotina</taxon>
        <taxon>Pucciniomycetes</taxon>
        <taxon>Pucciniales</taxon>
        <taxon>Melampsoraceae</taxon>
        <taxon>Melampsora</taxon>
    </lineage>
</organism>
<feature type="compositionally biased region" description="Basic residues" evidence="1">
    <location>
        <begin position="358"/>
        <end position="372"/>
    </location>
</feature>
<dbReference type="HOGENOM" id="CLU_052203_1_1_1"/>
<name>F4S8E3_MELLP</name>
<dbReference type="AlphaFoldDB" id="F4S8E3"/>
<feature type="compositionally biased region" description="Polar residues" evidence="1">
    <location>
        <begin position="293"/>
        <end position="306"/>
    </location>
</feature>
<dbReference type="GeneID" id="18937059"/>
<feature type="compositionally biased region" description="Polar residues" evidence="1">
    <location>
        <begin position="273"/>
        <end position="286"/>
    </location>
</feature>
<proteinExistence type="predicted"/>
<dbReference type="OrthoDB" id="2506684at2759"/>
<dbReference type="InParanoid" id="F4S8E3"/>
<evidence type="ECO:0000313" key="2">
    <source>
        <dbReference type="EMBL" id="EGF99083.1"/>
    </source>
</evidence>
<evidence type="ECO:0000256" key="1">
    <source>
        <dbReference type="SAM" id="MobiDB-lite"/>
    </source>
</evidence>
<feature type="region of interest" description="Disordered" evidence="1">
    <location>
        <begin position="223"/>
        <end position="373"/>
    </location>
</feature>
<dbReference type="EMBL" id="GL883164">
    <property type="protein sequence ID" value="EGF99083.1"/>
    <property type="molecule type" value="Genomic_DNA"/>
</dbReference>
<gene>
    <name evidence="2" type="ORF">MELLADRAFT_94914</name>
</gene>
<keyword evidence="3" id="KW-1185">Reference proteome</keyword>
<dbReference type="Proteomes" id="UP000001072">
    <property type="component" value="Unassembled WGS sequence"/>
</dbReference>